<protein>
    <submittedName>
        <fullName evidence="2">Peptidase</fullName>
    </submittedName>
</protein>
<reference evidence="3" key="1">
    <citation type="submission" date="2015-11" db="EMBL/GenBank/DDBJ databases">
        <authorList>
            <person name="Holder M.E."/>
            <person name="Ajami N.J."/>
            <person name="Petrosino J.F."/>
        </authorList>
    </citation>
    <scope>NUCLEOTIDE SEQUENCE [LARGE SCALE GENOMIC DNA]</scope>
    <source>
        <strain evidence="3">F0113</strain>
    </source>
</reference>
<proteinExistence type="predicted"/>
<dbReference type="RefSeq" id="WP_021825756.1">
    <property type="nucleotide sequence ID" value="NZ_CP013195.1"/>
</dbReference>
<keyword evidence="1" id="KW-0812">Transmembrane</keyword>
<dbReference type="InterPro" id="IPR005625">
    <property type="entry name" value="PepSY-ass_TM"/>
</dbReference>
<feature type="transmembrane region" description="Helical" evidence="1">
    <location>
        <begin position="12"/>
        <end position="38"/>
    </location>
</feature>
<gene>
    <name evidence="2" type="ORF">AS203_05355</name>
</gene>
<feature type="transmembrane region" description="Helical" evidence="1">
    <location>
        <begin position="455"/>
        <end position="473"/>
    </location>
</feature>
<dbReference type="AlphaFoldDB" id="A0A0S2KKK4"/>
<feature type="transmembrane region" description="Helical" evidence="1">
    <location>
        <begin position="253"/>
        <end position="272"/>
    </location>
</feature>
<name>A0A0S2KKK4_9BACT</name>
<evidence type="ECO:0000256" key="1">
    <source>
        <dbReference type="SAM" id="Phobius"/>
    </source>
</evidence>
<dbReference type="EMBL" id="CP013195">
    <property type="protein sequence ID" value="ALO48575.1"/>
    <property type="molecule type" value="Genomic_DNA"/>
</dbReference>
<evidence type="ECO:0000313" key="2">
    <source>
        <dbReference type="EMBL" id="ALO48575.1"/>
    </source>
</evidence>
<evidence type="ECO:0000313" key="3">
    <source>
        <dbReference type="Proteomes" id="UP000056252"/>
    </source>
</evidence>
<keyword evidence="1" id="KW-0472">Membrane</keyword>
<dbReference type="Pfam" id="PF03929">
    <property type="entry name" value="PepSY_TM"/>
    <property type="match status" value="1"/>
</dbReference>
<organism evidence="2 3">
    <name type="scientific">Hoylesella enoeca</name>
    <dbReference type="NCBI Taxonomy" id="76123"/>
    <lineage>
        <taxon>Bacteria</taxon>
        <taxon>Pseudomonadati</taxon>
        <taxon>Bacteroidota</taxon>
        <taxon>Bacteroidia</taxon>
        <taxon>Bacteroidales</taxon>
        <taxon>Prevotellaceae</taxon>
        <taxon>Hoylesella</taxon>
    </lineage>
</organism>
<dbReference type="OrthoDB" id="1111139at2"/>
<sequence length="486" mass="55542">MKKSTWRQHHKWLGIVLAPFIILFCFSGIVLNHAGLLADVNISRKLLPAEYRYDRWNKGLLRGTMKWNCKTLIYGNSGIWLKEESNGTIRDFNRGLPNGADHRSIRGVVSMPNGFLYAISQYNLYCLNECGAWMRIDLPNDEHERLSDITQKNDSLIITGRSHIYLSHVPYHTFQKITLKKGGNDKGKVSLFRTTWLLHGGGLFGIVGKLFVDLVGLILLFLSISGIYYSFAPRPHSSFGARIKSWLIKWHNQIGWASIFFLLLLTITGWMLRPPALIAIASAKIPPIPFSAMDSDNPWNDCLRSLRYDDDKEDWLLCTSDGFYSLRHLSDTPQKEQVQPPVSVMGINVEQKDSRHKWLIGSFSGLYVWDRPHEEVTDYFTHHAPQPTSEMPISSHPISGFSSDIEDAELVVDYNKGCPRLSMPNIMATLPMSLRNVCIEVHTGRIFTFLGKTSILYIFLMGIACVWCLWSGWKIHRRNPKIFNLN</sequence>
<dbReference type="Proteomes" id="UP000056252">
    <property type="component" value="Chromosome"/>
</dbReference>
<feature type="transmembrane region" description="Helical" evidence="1">
    <location>
        <begin position="214"/>
        <end position="232"/>
    </location>
</feature>
<keyword evidence="3" id="KW-1185">Reference proteome</keyword>
<dbReference type="GeneID" id="78498214"/>
<dbReference type="STRING" id="76123.AS203_05355"/>
<dbReference type="eggNOG" id="COG3182">
    <property type="taxonomic scope" value="Bacteria"/>
</dbReference>
<keyword evidence="1" id="KW-1133">Transmembrane helix</keyword>
<dbReference type="KEGG" id="peo:AS203_05355"/>
<accession>A0A0S2KKK4</accession>